<dbReference type="Gene3D" id="1.20.1530.20">
    <property type="match status" value="1"/>
</dbReference>
<dbReference type="GO" id="GO:0005886">
    <property type="term" value="C:plasma membrane"/>
    <property type="evidence" value="ECO:0007669"/>
    <property type="project" value="UniProtKB-SubCell"/>
</dbReference>
<keyword evidence="7 8" id="KW-0472">Membrane</keyword>
<proteinExistence type="inferred from homology"/>
<keyword evidence="5 8" id="KW-0812">Transmembrane</keyword>
<dbReference type="NCBIfam" id="TIGR00832">
    <property type="entry name" value="acr3"/>
    <property type="match status" value="1"/>
</dbReference>
<feature type="transmembrane region" description="Helical" evidence="9">
    <location>
        <begin position="240"/>
        <end position="258"/>
    </location>
</feature>
<feature type="transmembrane region" description="Helical" evidence="9">
    <location>
        <begin position="206"/>
        <end position="228"/>
    </location>
</feature>
<name>A0A3F2Y850_DEKBR</name>
<keyword evidence="3 8" id="KW-0813">Transport</keyword>
<gene>
    <name evidence="11" type="primary">ARR3</name>
    <name evidence="10" type="ORF">BRETT_000265</name>
    <name evidence="11" type="ORF">DEBR0S5_06106G</name>
</gene>
<comment type="similarity">
    <text evidence="2 8">Belongs to the arsenical resistance-3 (ACR3) (TC 2.A.59) family.</text>
</comment>
<evidence type="ECO:0000256" key="3">
    <source>
        <dbReference type="ARBA" id="ARBA00022448"/>
    </source>
</evidence>
<dbReference type="Proteomes" id="UP000478008">
    <property type="component" value="Unassembled WGS sequence"/>
</dbReference>
<evidence type="ECO:0000256" key="6">
    <source>
        <dbReference type="ARBA" id="ARBA00022989"/>
    </source>
</evidence>
<dbReference type="Proteomes" id="UP000663131">
    <property type="component" value="Chromosome 8"/>
</dbReference>
<evidence type="ECO:0000313" key="12">
    <source>
        <dbReference type="Proteomes" id="UP000478008"/>
    </source>
</evidence>
<dbReference type="STRING" id="5007.A0A3F2Y850"/>
<comment type="subcellular location">
    <subcellularLocation>
        <location evidence="1 8">Cell membrane</location>
        <topology evidence="1 8">Multi-pass membrane protein</topology>
    </subcellularLocation>
</comment>
<dbReference type="GO" id="GO:0015104">
    <property type="term" value="F:antimonite transmembrane transporter activity"/>
    <property type="evidence" value="ECO:0007669"/>
    <property type="project" value="TreeGrafter"/>
</dbReference>
<accession>A0A3F2Y850</accession>
<feature type="transmembrane region" description="Helical" evidence="9">
    <location>
        <begin position="122"/>
        <end position="142"/>
    </location>
</feature>
<reference evidence="11 12" key="1">
    <citation type="submission" date="2019-07" db="EMBL/GenBank/DDBJ databases">
        <authorList>
            <person name="Friedrich A."/>
            <person name="Schacherer J."/>
        </authorList>
    </citation>
    <scope>NUCLEOTIDE SEQUENCE [LARGE SCALE GENOMIC DNA]</scope>
</reference>
<evidence type="ECO:0000256" key="8">
    <source>
        <dbReference type="PIRNR" id="PIRNR005508"/>
    </source>
</evidence>
<evidence type="ECO:0000313" key="11">
    <source>
        <dbReference type="EMBL" id="VUG19567.1"/>
    </source>
</evidence>
<dbReference type="OrthoDB" id="187348at2759"/>
<feature type="transmembrane region" description="Helical" evidence="9">
    <location>
        <begin position="93"/>
        <end position="116"/>
    </location>
</feature>
<feature type="transmembrane region" description="Helical" evidence="9">
    <location>
        <begin position="21"/>
        <end position="39"/>
    </location>
</feature>
<keyword evidence="4 8" id="KW-1003">Cell membrane</keyword>
<dbReference type="OMA" id="MVLMWGY"/>
<evidence type="ECO:0000256" key="2">
    <source>
        <dbReference type="ARBA" id="ARBA00010110"/>
    </source>
</evidence>
<organism evidence="11 12">
    <name type="scientific">Dekkera bruxellensis</name>
    <name type="common">Brettanomyces custersii</name>
    <dbReference type="NCBI Taxonomy" id="5007"/>
    <lineage>
        <taxon>Eukaryota</taxon>
        <taxon>Fungi</taxon>
        <taxon>Dikarya</taxon>
        <taxon>Ascomycota</taxon>
        <taxon>Saccharomycotina</taxon>
        <taxon>Pichiomycetes</taxon>
        <taxon>Pichiales</taxon>
        <taxon>Pichiaceae</taxon>
        <taxon>Brettanomyces</taxon>
    </lineage>
</organism>
<evidence type="ECO:0000256" key="1">
    <source>
        <dbReference type="ARBA" id="ARBA00004651"/>
    </source>
</evidence>
<evidence type="ECO:0000256" key="7">
    <source>
        <dbReference type="ARBA" id="ARBA00023136"/>
    </source>
</evidence>
<dbReference type="GO" id="GO:0015105">
    <property type="term" value="F:arsenite transmembrane transporter activity"/>
    <property type="evidence" value="ECO:0007669"/>
    <property type="project" value="TreeGrafter"/>
</dbReference>
<dbReference type="Pfam" id="PF01758">
    <property type="entry name" value="SBF"/>
    <property type="match status" value="1"/>
</dbReference>
<dbReference type="PANTHER" id="PTHR43057">
    <property type="entry name" value="ARSENITE EFFLUX TRANSPORTER"/>
    <property type="match status" value="1"/>
</dbReference>
<dbReference type="PIRSF" id="PIRSF005508">
    <property type="entry name" value="Acr3"/>
    <property type="match status" value="1"/>
</dbReference>
<dbReference type="AlphaFoldDB" id="A0A3F2Y850"/>
<feature type="transmembrane region" description="Helical" evidence="9">
    <location>
        <begin position="51"/>
        <end position="72"/>
    </location>
</feature>
<dbReference type="GO" id="GO:0015297">
    <property type="term" value="F:antiporter activity"/>
    <property type="evidence" value="ECO:0007669"/>
    <property type="project" value="UniProtKB-UniRule"/>
</dbReference>
<keyword evidence="6 8" id="KW-1133">Transmembrane helix</keyword>
<evidence type="ECO:0000256" key="4">
    <source>
        <dbReference type="ARBA" id="ARBA00022475"/>
    </source>
</evidence>
<dbReference type="InterPro" id="IPR004706">
    <property type="entry name" value="Arsenical-R_Acr3"/>
</dbReference>
<dbReference type="EMBL" id="CP063136">
    <property type="protein sequence ID" value="QOU20555.1"/>
    <property type="molecule type" value="Genomic_DNA"/>
</dbReference>
<evidence type="ECO:0000256" key="9">
    <source>
        <dbReference type="SAM" id="Phobius"/>
    </source>
</evidence>
<dbReference type="PANTHER" id="PTHR43057:SF1">
    <property type="entry name" value="ARSENICAL-RESISTANCE PROTEIN 3"/>
    <property type="match status" value="1"/>
</dbReference>
<feature type="transmembrane region" description="Helical" evidence="9">
    <location>
        <begin position="151"/>
        <end position="171"/>
    </location>
</feature>
<dbReference type="EMBL" id="CABFWN010000005">
    <property type="protein sequence ID" value="VUG19567.1"/>
    <property type="molecule type" value="Genomic_DNA"/>
</dbReference>
<sequence length="411" mass="45633">MSETNSRIRDIWRSLSWSDRLLPVAIICSIVVGTIISKYCPGSRQAFQGVSVLNVSVPLAIGMVIMIIPPLCRLRWDVLFNISGDQRHNLLKQLCISIILNWIVCPFCMLCLAWVTLFDVKAYMNGIILIGIGRCIAMVLLWNRIAKGNESLCAIIVIMNSILQLLIYAPYKIFFCDIMGRGSTFNEHSVDIDGISGLYSTVAKTVGFFLGIPFASGIFIRGFGVLVFGRERFDSKVMTFISPCGTIGLLYTIIVIFIEKGDSFINTIGVSFRCFIPLIAYFTVTWFGTFIGLRWYLGRGSDYKFTAISCEAAPHCGCEKQLLDSSSLNGKSWKRCCSAKYQDITTQAFTAASNNFELALAVSVALYGSDSSQAVAATYGPLIEIPVLLFLTLVSQYLEKKWLWADPVVLL</sequence>
<evidence type="ECO:0000313" key="10">
    <source>
        <dbReference type="EMBL" id="QOU20555.1"/>
    </source>
</evidence>
<reference evidence="10" key="3">
    <citation type="journal article" name="BMC Genomics">
        <title>New genome assemblies reveal patterns of domestication and adaptation across Brettanomyces (Dekkera) species.</title>
        <authorList>
            <person name="Roach M.J."/>
            <person name="Borneman A.R."/>
        </authorList>
    </citation>
    <scope>NUCLEOTIDE SEQUENCE</scope>
    <source>
        <strain evidence="10">UCD 2041</strain>
    </source>
</reference>
<feature type="transmembrane region" description="Helical" evidence="9">
    <location>
        <begin position="278"/>
        <end position="297"/>
    </location>
</feature>
<dbReference type="InterPro" id="IPR038770">
    <property type="entry name" value="Na+/solute_symporter_sf"/>
</dbReference>
<reference evidence="10" key="2">
    <citation type="submission" date="2020-10" db="EMBL/GenBank/DDBJ databases">
        <authorList>
            <person name="Palmer J.M."/>
        </authorList>
    </citation>
    <scope>NUCLEOTIDE SEQUENCE</scope>
    <source>
        <strain evidence="10">UCD 2041</strain>
    </source>
</reference>
<dbReference type="InterPro" id="IPR002657">
    <property type="entry name" value="BilAc:Na_symport/Acr3"/>
</dbReference>
<keyword evidence="12" id="KW-1185">Reference proteome</keyword>
<protein>
    <submittedName>
        <fullName evidence="11">DEBR0S5_06106g1_1</fullName>
    </submittedName>
</protein>
<evidence type="ECO:0000256" key="5">
    <source>
        <dbReference type="ARBA" id="ARBA00022692"/>
    </source>
</evidence>